<keyword evidence="6" id="KW-0004">4Fe-4S</keyword>
<evidence type="ECO:0000256" key="9">
    <source>
        <dbReference type="ARBA" id="ARBA00022857"/>
    </source>
</evidence>
<feature type="compositionally biased region" description="Gly residues" evidence="14">
    <location>
        <begin position="641"/>
        <end position="656"/>
    </location>
</feature>
<dbReference type="FunFam" id="3.30.413.10:FF:000003">
    <property type="entry name" value="Sulfite reductase [NADPH] hemoprotein beta-component"/>
    <property type="match status" value="1"/>
</dbReference>
<organism evidence="16 17">
    <name type="scientific">Coemansia thaxteri</name>
    <dbReference type="NCBI Taxonomy" id="2663907"/>
    <lineage>
        <taxon>Eukaryota</taxon>
        <taxon>Fungi</taxon>
        <taxon>Fungi incertae sedis</taxon>
        <taxon>Zoopagomycota</taxon>
        <taxon>Kickxellomycotina</taxon>
        <taxon>Kickxellomycetes</taxon>
        <taxon>Kickxellales</taxon>
        <taxon>Kickxellaceae</taxon>
        <taxon>Coemansia</taxon>
    </lineage>
</organism>
<evidence type="ECO:0000256" key="2">
    <source>
        <dbReference type="ARBA" id="ARBA00001966"/>
    </source>
</evidence>
<dbReference type="InterPro" id="IPR029061">
    <property type="entry name" value="THDP-binding"/>
</dbReference>
<dbReference type="GO" id="GO:0009337">
    <property type="term" value="C:sulfite reductase complex (NADPH)"/>
    <property type="evidence" value="ECO:0007669"/>
    <property type="project" value="TreeGrafter"/>
</dbReference>
<dbReference type="Gene3D" id="3.40.50.970">
    <property type="match status" value="2"/>
</dbReference>
<dbReference type="SUPFAM" id="SSF52922">
    <property type="entry name" value="TK C-terminal domain-like"/>
    <property type="match status" value="1"/>
</dbReference>
<dbReference type="PRINTS" id="PR00397">
    <property type="entry name" value="SIROHAEM"/>
</dbReference>
<dbReference type="PANTHER" id="PTHR11493">
    <property type="entry name" value="SULFITE REDUCTASE [NADPH] SUBUNIT BETA-RELATED"/>
    <property type="match status" value="1"/>
</dbReference>
<evidence type="ECO:0000256" key="5">
    <source>
        <dbReference type="ARBA" id="ARBA00012604"/>
    </source>
</evidence>
<dbReference type="NCBIfam" id="NF010029">
    <property type="entry name" value="PRK13504.1"/>
    <property type="match status" value="1"/>
</dbReference>
<keyword evidence="8" id="KW-0479">Metal-binding</keyword>
<dbReference type="SUPFAM" id="SSF56014">
    <property type="entry name" value="Nitrite and sulphite reductase 4Fe-4S domain-like"/>
    <property type="match status" value="2"/>
</dbReference>
<comment type="pathway">
    <text evidence="3">Sulfur metabolism; hydrogen sulfide biosynthesis; hydrogen sulfide from sulfite (NADPH route): step 1/1.</text>
</comment>
<comment type="cofactor">
    <cofactor evidence="1">
        <name>siroheme</name>
        <dbReference type="ChEBI" id="CHEBI:60052"/>
    </cofactor>
</comment>
<dbReference type="GO" id="GO:0004783">
    <property type="term" value="F:sulfite reductase (NADPH) activity"/>
    <property type="evidence" value="ECO:0007669"/>
    <property type="project" value="UniProtKB-EC"/>
</dbReference>
<dbReference type="InterPro" id="IPR045169">
    <property type="entry name" value="NO2/SO3_Rdtase_4Fe4S_prot"/>
</dbReference>
<evidence type="ECO:0000256" key="11">
    <source>
        <dbReference type="ARBA" id="ARBA00023004"/>
    </source>
</evidence>
<dbReference type="PROSITE" id="PS00365">
    <property type="entry name" value="NIR_SIR"/>
    <property type="match status" value="1"/>
</dbReference>
<dbReference type="Proteomes" id="UP001150907">
    <property type="component" value="Unassembled WGS sequence"/>
</dbReference>
<comment type="caution">
    <text evidence="16">The sequence shown here is derived from an EMBL/GenBank/DDBJ whole genome shotgun (WGS) entry which is preliminary data.</text>
</comment>
<dbReference type="GO" id="GO:0010181">
    <property type="term" value="F:FMN binding"/>
    <property type="evidence" value="ECO:0007669"/>
    <property type="project" value="InterPro"/>
</dbReference>
<dbReference type="InterPro" id="IPR005117">
    <property type="entry name" value="NiRdtase/SiRdtase_haem-b_fer"/>
</dbReference>
<dbReference type="OrthoDB" id="1688044at2759"/>
<dbReference type="EMBL" id="JANBQF010000003">
    <property type="protein sequence ID" value="KAJ2008522.1"/>
    <property type="molecule type" value="Genomic_DNA"/>
</dbReference>
<dbReference type="SUPFAM" id="SSF52218">
    <property type="entry name" value="Flavoproteins"/>
    <property type="match status" value="1"/>
</dbReference>
<dbReference type="InterPro" id="IPR006067">
    <property type="entry name" value="NO2/SO3_Rdtase_4Fe4S_dom"/>
</dbReference>
<evidence type="ECO:0000256" key="8">
    <source>
        <dbReference type="ARBA" id="ARBA00022723"/>
    </source>
</evidence>
<name>A0A9W8BPC4_9FUNG</name>
<evidence type="ECO:0000256" key="4">
    <source>
        <dbReference type="ARBA" id="ARBA00010429"/>
    </source>
</evidence>
<dbReference type="Gene3D" id="3.90.480.10">
    <property type="entry name" value="Sulfite Reductase Hemoprotein,Domain 2"/>
    <property type="match status" value="1"/>
</dbReference>
<keyword evidence="9" id="KW-0521">NADP</keyword>
<dbReference type="InterPro" id="IPR045854">
    <property type="entry name" value="NO2/SO3_Rdtase_4Fe4S_sf"/>
</dbReference>
<dbReference type="Pfam" id="PF03460">
    <property type="entry name" value="NIR_SIR_ferr"/>
    <property type="match status" value="2"/>
</dbReference>
<keyword evidence="12" id="KW-0411">Iron-sulfur</keyword>
<dbReference type="Gene3D" id="3.90.480.20">
    <property type="match status" value="1"/>
</dbReference>
<gene>
    <name evidence="16" type="primary">MET5</name>
    <name evidence="16" type="ORF">H4R26_000138</name>
</gene>
<dbReference type="PANTHER" id="PTHR11493:SF47">
    <property type="entry name" value="SULFITE REDUCTASE [NADPH] SUBUNIT BETA"/>
    <property type="match status" value="1"/>
</dbReference>
<keyword evidence="10 16" id="KW-0560">Oxidoreductase</keyword>
<dbReference type="GO" id="GO:0046872">
    <property type="term" value="F:metal ion binding"/>
    <property type="evidence" value="ECO:0007669"/>
    <property type="project" value="UniProtKB-KW"/>
</dbReference>
<evidence type="ECO:0000256" key="7">
    <source>
        <dbReference type="ARBA" id="ARBA00022617"/>
    </source>
</evidence>
<evidence type="ECO:0000259" key="15">
    <source>
        <dbReference type="PROSITE" id="PS50902"/>
    </source>
</evidence>
<protein>
    <recommendedName>
        <fullName evidence="5">assimilatory sulfite reductase (NADPH)</fullName>
        <ecNumber evidence="5">1.8.1.2</ecNumber>
    </recommendedName>
</protein>
<dbReference type="InterPro" id="IPR009014">
    <property type="entry name" value="Transketo_C/PFOR_II"/>
</dbReference>
<evidence type="ECO:0000313" key="17">
    <source>
        <dbReference type="Proteomes" id="UP001150907"/>
    </source>
</evidence>
<feature type="region of interest" description="Disordered" evidence="14">
    <location>
        <begin position="641"/>
        <end position="662"/>
    </location>
</feature>
<evidence type="ECO:0000256" key="14">
    <source>
        <dbReference type="SAM" id="MobiDB-lite"/>
    </source>
</evidence>
<keyword evidence="7" id="KW-0349">Heme</keyword>
<dbReference type="GO" id="GO:0000103">
    <property type="term" value="P:sulfate assimilation"/>
    <property type="evidence" value="ECO:0007669"/>
    <property type="project" value="TreeGrafter"/>
</dbReference>
<evidence type="ECO:0000256" key="12">
    <source>
        <dbReference type="ARBA" id="ARBA00023014"/>
    </source>
</evidence>
<dbReference type="InterPro" id="IPR008254">
    <property type="entry name" value="Flavodoxin/NO_synth"/>
</dbReference>
<evidence type="ECO:0000256" key="13">
    <source>
        <dbReference type="ARBA" id="ARBA00052219"/>
    </source>
</evidence>
<proteinExistence type="inferred from homology"/>
<accession>A0A9W8BPC4</accession>
<feature type="domain" description="Flavodoxin-like" evidence="15">
    <location>
        <begin position="724"/>
        <end position="866"/>
    </location>
</feature>
<dbReference type="SUPFAM" id="SSF55124">
    <property type="entry name" value="Nitrite/Sulfite reductase N-terminal domain-like"/>
    <property type="match status" value="2"/>
</dbReference>
<dbReference type="Pfam" id="PF00258">
    <property type="entry name" value="Flavodoxin_1"/>
    <property type="match status" value="1"/>
</dbReference>
<evidence type="ECO:0000256" key="1">
    <source>
        <dbReference type="ARBA" id="ARBA00001929"/>
    </source>
</evidence>
<comment type="cofactor">
    <cofactor evidence="2">
        <name>[4Fe-4S] cluster</name>
        <dbReference type="ChEBI" id="CHEBI:49883"/>
    </cofactor>
</comment>
<sequence>MSAQIQPSTARASSAAAAVVYTAAVTLGSTTAVAGKFAGDPRELLASSDKATVVALAHASELATVVGASNSSSSDKIQVISAVVAARELISLIPLLRDLARQRGPAVVVHVAVESAADVSAVLGVRDSGCAILRSTSRQDSVDYAIVAALAAQQTGMPFVHCFSEAAWTEAEAEAVQVYEAESARAAAAAYLQAGDSESVHEAVERAMAAVCSTRAAAVSYAGGPEDARVVFVTFGQVVDPEVAASVAGAGVVQISLIRPANGDAVRAAVPQTARRVVAVEPAGVAAWGPVLFDLAAVAWGGGESAEAARPILLDAVTRSAAAAEGLTAAELAAAAEHAAGMAAPGQFELAGGGLAGVSQQAAELSVGEAGAAFAGPYAQLLRDAFGERLRVANAGGQQSVWGDGGQAAATPEFGFGHVAAAAQARARLGDAVTAVLRDVGTALSGALHAALAAWLAGRDDPAVATEEAAARLGSLLAAERAGSAALDGLWRQRAHFAQRSQWLVGDDAWAYDIGSSGVHHVLASGSRVRMLVVDTEAYGANSSDGANSSEGGVRGGVRKKDIGLYAMNYGAAYVASVSAYASYTQALQAMAEADAFPGPAVVVAHQPTGGGPIDQLQAAKRAVDSGAWALYRWDPRRGGAAGGGSANGGSAGGGAADSSPSFQLDSERLRRAVADFVARDGVLAVAGRAAAAVPAGLAAGGALRGDVARLVGGLGAAAAAAPLLVVYASDGGNGEDAARRVARAGRRRGMAVRCVSMDACDADELAFERTVVAVVSTAGQGEVPAAGRDFVRALGGAAAGSLGATRFAVFGLGDSHYWPRAEDALYFNKPARDLDRRLAELGATRLVPVGLGDDADADGWGAAFALFDAALWAALGGGDARGGLLDDPEPDAARRTDEENKAASRFLRGTIADALRDASTGAVGEWDARLLKFHGTYMQDDRDVRDARAARGEERAFSFMIRVRLPGGVATPAQWLAMDALAAEHGNGSLKITTRQTFQLHGVLKRNLRDTMRAINRALMDSLAACGDVNRNVVAAANPRQPHLHAQVARLADDLSTHLLPATAAYHEIWLGDDQIYAQPALPAAEEEPEAEPLYGPTYLPRKFKIAIAIPPENDVDVFAYDLGFVAILSDDALRIVGYNVVIGGGMGMTHNNRATYPRLASALGFVPPGRAVAVAEAVMLVQRDHGDRVNRKHARLKYTVDDHGLDWWRARVEERLGEPLPAPRAHPAFTRNADRYGWTAAAPGLNNFTMFVQNGRVVDRPGAPLKSALAAVARAHAGSFRLTCNAHLIVADVRDADVPAMAALLARHGLDNLAFSGLRLHSMACAALPTCGLAMAESERYLPRLIDLLDDVVDKAGLRHDAIVIRMTGCPNGCARPYNAEIGLVGKAPGAYNLYLGGSHQGDRLNKLFAESLNEAQIIASLAPIIARYAKERNDAERFGDFVVRAGVVKATREGKDFHD</sequence>
<dbReference type="GO" id="GO:0050311">
    <property type="term" value="F:sulfite reductase (ferredoxin) activity"/>
    <property type="evidence" value="ECO:0007669"/>
    <property type="project" value="TreeGrafter"/>
</dbReference>
<dbReference type="GO" id="GO:0020037">
    <property type="term" value="F:heme binding"/>
    <property type="evidence" value="ECO:0007669"/>
    <property type="project" value="InterPro"/>
</dbReference>
<comment type="catalytic activity">
    <reaction evidence="13">
        <text>hydrogen sulfide + 3 NADP(+) + 3 H2O = sulfite + 3 NADPH + 4 H(+)</text>
        <dbReference type="Rhea" id="RHEA:13801"/>
        <dbReference type="ChEBI" id="CHEBI:15377"/>
        <dbReference type="ChEBI" id="CHEBI:15378"/>
        <dbReference type="ChEBI" id="CHEBI:17359"/>
        <dbReference type="ChEBI" id="CHEBI:29919"/>
        <dbReference type="ChEBI" id="CHEBI:57783"/>
        <dbReference type="ChEBI" id="CHEBI:58349"/>
        <dbReference type="EC" id="1.8.1.2"/>
    </reaction>
</comment>
<evidence type="ECO:0000256" key="10">
    <source>
        <dbReference type="ARBA" id="ARBA00023002"/>
    </source>
</evidence>
<reference evidence="16" key="1">
    <citation type="submission" date="2022-07" db="EMBL/GenBank/DDBJ databases">
        <title>Phylogenomic reconstructions and comparative analyses of Kickxellomycotina fungi.</title>
        <authorList>
            <person name="Reynolds N.K."/>
            <person name="Stajich J.E."/>
            <person name="Barry K."/>
            <person name="Grigoriev I.V."/>
            <person name="Crous P."/>
            <person name="Smith M.E."/>
        </authorList>
    </citation>
    <scope>NUCLEOTIDE SEQUENCE</scope>
    <source>
        <strain evidence="16">IMI 214461</strain>
    </source>
</reference>
<keyword evidence="11" id="KW-0408">Iron</keyword>
<dbReference type="Gene3D" id="3.40.50.360">
    <property type="match status" value="1"/>
</dbReference>
<dbReference type="PROSITE" id="PS50902">
    <property type="entry name" value="FLAVODOXIN_LIKE"/>
    <property type="match status" value="1"/>
</dbReference>
<evidence type="ECO:0000256" key="6">
    <source>
        <dbReference type="ARBA" id="ARBA00022485"/>
    </source>
</evidence>
<evidence type="ECO:0000256" key="3">
    <source>
        <dbReference type="ARBA" id="ARBA00004774"/>
    </source>
</evidence>
<dbReference type="InterPro" id="IPR036136">
    <property type="entry name" value="Nit/Sulf_reduc_fer-like_dom_sf"/>
</dbReference>
<dbReference type="GO" id="GO:0051539">
    <property type="term" value="F:4 iron, 4 sulfur cluster binding"/>
    <property type="evidence" value="ECO:0007669"/>
    <property type="project" value="UniProtKB-KW"/>
</dbReference>
<keyword evidence="17" id="KW-1185">Reference proteome</keyword>
<comment type="similarity">
    <text evidence="4">Belongs to the nitrite and sulfite reductase 4Fe-4S domain family.</text>
</comment>
<dbReference type="InterPro" id="IPR001094">
    <property type="entry name" value="Flavdoxin-like"/>
</dbReference>
<dbReference type="InterPro" id="IPR029039">
    <property type="entry name" value="Flavoprotein-like_sf"/>
</dbReference>
<dbReference type="Gene3D" id="3.30.413.10">
    <property type="entry name" value="Sulfite Reductase Hemoprotein, domain 1"/>
    <property type="match status" value="2"/>
</dbReference>
<dbReference type="InterPro" id="IPR006066">
    <property type="entry name" value="NO2/SO3_Rdtase_FeS/sirohaem_BS"/>
</dbReference>
<dbReference type="SUPFAM" id="SSF52518">
    <property type="entry name" value="Thiamin diphosphate-binding fold (THDP-binding)"/>
    <property type="match status" value="1"/>
</dbReference>
<evidence type="ECO:0000313" key="16">
    <source>
        <dbReference type="EMBL" id="KAJ2008522.1"/>
    </source>
</evidence>
<dbReference type="EC" id="1.8.1.2" evidence="5"/>
<dbReference type="Pfam" id="PF01077">
    <property type="entry name" value="NIR_SIR"/>
    <property type="match status" value="1"/>
</dbReference>
<dbReference type="PRINTS" id="PR00369">
    <property type="entry name" value="FLAVODOXIN"/>
</dbReference>